<evidence type="ECO:0000313" key="6">
    <source>
        <dbReference type="Proteomes" id="UP000307943"/>
    </source>
</evidence>
<dbReference type="SMART" id="SM00450">
    <property type="entry name" value="RHOD"/>
    <property type="match status" value="2"/>
</dbReference>
<dbReference type="EMBL" id="VDCQ01000034">
    <property type="protein sequence ID" value="TNJ64046.1"/>
    <property type="molecule type" value="Genomic_DNA"/>
</dbReference>
<dbReference type="CDD" id="cd01449">
    <property type="entry name" value="TST_Repeat_2"/>
    <property type="match status" value="1"/>
</dbReference>
<dbReference type="PROSITE" id="PS50206">
    <property type="entry name" value="RHODANESE_3"/>
    <property type="match status" value="2"/>
</dbReference>
<accession>A0A5C4T5E5</accession>
<evidence type="ECO:0000313" key="5">
    <source>
        <dbReference type="EMBL" id="TNJ64046.1"/>
    </source>
</evidence>
<proteinExistence type="predicted"/>
<protein>
    <recommendedName>
        <fullName evidence="1">thiosulfate sulfurtransferase</fullName>
        <ecNumber evidence="1">2.8.1.1</ecNumber>
    </recommendedName>
</protein>
<dbReference type="Proteomes" id="UP000307943">
    <property type="component" value="Unassembled WGS sequence"/>
</dbReference>
<keyword evidence="5" id="KW-0808">Transferase</keyword>
<dbReference type="Pfam" id="PF00581">
    <property type="entry name" value="Rhodanese"/>
    <property type="match status" value="2"/>
</dbReference>
<dbReference type="SUPFAM" id="SSF52821">
    <property type="entry name" value="Rhodanese/Cell cycle control phosphatase"/>
    <property type="match status" value="2"/>
</dbReference>
<dbReference type="Gene3D" id="3.40.250.10">
    <property type="entry name" value="Rhodanese-like domain"/>
    <property type="match status" value="2"/>
</dbReference>
<dbReference type="CDD" id="cd01448">
    <property type="entry name" value="TST_Repeat_1"/>
    <property type="match status" value="1"/>
</dbReference>
<gene>
    <name evidence="5" type="ORF">FE784_22335</name>
</gene>
<comment type="caution">
    <text evidence="5">The sequence shown here is derived from an EMBL/GenBank/DDBJ whole genome shotgun (WGS) entry which is preliminary data.</text>
</comment>
<keyword evidence="2" id="KW-0677">Repeat</keyword>
<evidence type="ECO:0000259" key="4">
    <source>
        <dbReference type="PROSITE" id="PS50206"/>
    </source>
</evidence>
<dbReference type="OrthoDB" id="9770030at2"/>
<comment type="catalytic activity">
    <reaction evidence="3">
        <text>thiosulfate + hydrogen cyanide = thiocyanate + sulfite + 2 H(+)</text>
        <dbReference type="Rhea" id="RHEA:16881"/>
        <dbReference type="ChEBI" id="CHEBI:15378"/>
        <dbReference type="ChEBI" id="CHEBI:17359"/>
        <dbReference type="ChEBI" id="CHEBI:18022"/>
        <dbReference type="ChEBI" id="CHEBI:18407"/>
        <dbReference type="ChEBI" id="CHEBI:33542"/>
        <dbReference type="EC" id="2.8.1.1"/>
    </reaction>
</comment>
<feature type="domain" description="Rhodanese" evidence="4">
    <location>
        <begin position="162"/>
        <end position="276"/>
    </location>
</feature>
<feature type="domain" description="Rhodanese" evidence="4">
    <location>
        <begin position="25"/>
        <end position="130"/>
    </location>
</feature>
<evidence type="ECO:0000256" key="2">
    <source>
        <dbReference type="ARBA" id="ARBA00022737"/>
    </source>
</evidence>
<dbReference type="AlphaFoldDB" id="A0A5C4T5E5"/>
<dbReference type="EC" id="2.8.1.1" evidence="1"/>
<name>A0A5C4T5E5_9BACL</name>
<keyword evidence="6" id="KW-1185">Reference proteome</keyword>
<evidence type="ECO:0000256" key="1">
    <source>
        <dbReference type="ARBA" id="ARBA00012245"/>
    </source>
</evidence>
<dbReference type="RefSeq" id="WP_139604450.1">
    <property type="nucleotide sequence ID" value="NZ_VDCQ01000034.1"/>
</dbReference>
<dbReference type="InterPro" id="IPR001763">
    <property type="entry name" value="Rhodanese-like_dom"/>
</dbReference>
<reference evidence="5 6" key="1">
    <citation type="submission" date="2019-05" db="EMBL/GenBank/DDBJ databases">
        <title>We sequenced the genome of Paenibacillus hemerocallicola KCTC 33185 for further insight into its adaptation and study the phylogeny of Paenibacillus.</title>
        <authorList>
            <person name="Narsing Rao M.P."/>
        </authorList>
    </citation>
    <scope>NUCLEOTIDE SEQUENCE [LARGE SCALE GENOMIC DNA]</scope>
    <source>
        <strain evidence="5 6">KCTC 33185</strain>
    </source>
</reference>
<evidence type="ECO:0000256" key="3">
    <source>
        <dbReference type="ARBA" id="ARBA00047549"/>
    </source>
</evidence>
<sequence>MSEQSRLYPNGHLLADLDWVERNRSREDVVLLDARGSGYEEGHISGARPFDQGRLKDSSSRSIVSAETFRDLMESAGIGDNSTVLVYDDGKGPAAARVLYVMEYFGFRDKVKLLNGGYAAWVAAGKPIDAVSPETVRGRLTNVCAQDGLITTKRDIQSGILDGILLDVRSEEEYKGENKRHNRHGGHIRGAVNLEWTEALDRDPASGVFSFKSYPELLRSFQRLNVAADKTIVPYCQLNSRGAHTYFALRLLGFPDIRPYEGSWEEWGNAEDTEVV</sequence>
<organism evidence="5 6">
    <name type="scientific">Paenibacillus hemerocallicola</name>
    <dbReference type="NCBI Taxonomy" id="1172614"/>
    <lineage>
        <taxon>Bacteria</taxon>
        <taxon>Bacillati</taxon>
        <taxon>Bacillota</taxon>
        <taxon>Bacilli</taxon>
        <taxon>Bacillales</taxon>
        <taxon>Paenibacillaceae</taxon>
        <taxon>Paenibacillus</taxon>
    </lineage>
</organism>
<dbReference type="PANTHER" id="PTHR43855">
    <property type="entry name" value="THIOSULFATE SULFURTRANSFERASE"/>
    <property type="match status" value="1"/>
</dbReference>
<dbReference type="GO" id="GO:0004792">
    <property type="term" value="F:thiosulfate-cyanide sulfurtransferase activity"/>
    <property type="evidence" value="ECO:0007669"/>
    <property type="project" value="UniProtKB-EC"/>
</dbReference>
<dbReference type="InterPro" id="IPR036873">
    <property type="entry name" value="Rhodanese-like_dom_sf"/>
</dbReference>
<dbReference type="PANTHER" id="PTHR43855:SF1">
    <property type="entry name" value="THIOSULFATE SULFURTRANSFERASE"/>
    <property type="match status" value="1"/>
</dbReference>
<dbReference type="InterPro" id="IPR051126">
    <property type="entry name" value="Thiosulfate_sulfurtransferase"/>
</dbReference>